<dbReference type="InterPro" id="IPR050108">
    <property type="entry name" value="CDK"/>
</dbReference>
<dbReference type="AlphaFoldDB" id="A0A1D3CSD3"/>
<comment type="caution">
    <text evidence="13">The sequence shown here is derived from an EMBL/GenBank/DDBJ whole genome shotgun (WGS) entry which is preliminary data.</text>
</comment>
<keyword evidence="6" id="KW-0067">ATP-binding</keyword>
<evidence type="ECO:0000256" key="3">
    <source>
        <dbReference type="ARBA" id="ARBA00022679"/>
    </source>
</evidence>
<dbReference type="FunFam" id="3.30.200.20:FF:000172">
    <property type="entry name" value="cyclin-dependent kinase G-2 isoform X1"/>
    <property type="match status" value="1"/>
</dbReference>
<dbReference type="GO" id="GO:0007346">
    <property type="term" value="P:regulation of mitotic cell cycle"/>
    <property type="evidence" value="ECO:0007669"/>
    <property type="project" value="TreeGrafter"/>
</dbReference>
<evidence type="ECO:0000256" key="2">
    <source>
        <dbReference type="ARBA" id="ARBA00022527"/>
    </source>
</evidence>
<feature type="region of interest" description="Disordered" evidence="11">
    <location>
        <begin position="385"/>
        <end position="460"/>
    </location>
</feature>
<dbReference type="GO" id="GO:0004674">
    <property type="term" value="F:protein serine/threonine kinase activity"/>
    <property type="evidence" value="ECO:0007669"/>
    <property type="project" value="UniProtKB-KW"/>
</dbReference>
<evidence type="ECO:0000256" key="5">
    <source>
        <dbReference type="ARBA" id="ARBA00022777"/>
    </source>
</evidence>
<keyword evidence="3" id="KW-0808">Transferase</keyword>
<gene>
    <name evidence="13" type="ORF">cyc_08187</name>
</gene>
<evidence type="ECO:0000256" key="9">
    <source>
        <dbReference type="ARBA" id="ARBA00041902"/>
    </source>
</evidence>
<dbReference type="PROSITE" id="PS00108">
    <property type="entry name" value="PROTEIN_KINASE_ST"/>
    <property type="match status" value="1"/>
</dbReference>
<dbReference type="InterPro" id="IPR000719">
    <property type="entry name" value="Prot_kinase_dom"/>
</dbReference>
<dbReference type="VEuPathDB" id="ToxoDB:LOC34623975"/>
<dbReference type="EMBL" id="JROU02002123">
    <property type="protein sequence ID" value="OEH74106.1"/>
    <property type="molecule type" value="Genomic_DNA"/>
</dbReference>
<comment type="similarity">
    <text evidence="1">Belongs to the protein kinase superfamily. CMGC Ser/Thr protein kinase family. CDC2/CDKX subfamily.</text>
</comment>
<reference evidence="13 14" key="1">
    <citation type="journal article" date="2016" name="BMC Genomics">
        <title>Comparative genomics reveals Cyclospora cayetanensis possesses coccidia-like metabolism and invasion components but unique surface antigens.</title>
        <authorList>
            <person name="Liu S."/>
            <person name="Wang L."/>
            <person name="Zheng H."/>
            <person name="Xu Z."/>
            <person name="Roellig D.M."/>
            <person name="Li N."/>
            <person name="Frace M.A."/>
            <person name="Tang K."/>
            <person name="Arrowood M.J."/>
            <person name="Moss D.M."/>
            <person name="Zhang L."/>
            <person name="Feng Y."/>
            <person name="Xiao L."/>
        </authorList>
    </citation>
    <scope>NUCLEOTIDE SEQUENCE [LARGE SCALE GENOMIC DNA]</scope>
    <source>
        <strain evidence="13 14">CHN_HEN01</strain>
    </source>
</reference>
<evidence type="ECO:0000256" key="7">
    <source>
        <dbReference type="ARBA" id="ARBA00038543"/>
    </source>
</evidence>
<dbReference type="GO" id="GO:0010556">
    <property type="term" value="P:regulation of macromolecule biosynthetic process"/>
    <property type="evidence" value="ECO:0007669"/>
    <property type="project" value="UniProtKB-ARBA"/>
</dbReference>
<evidence type="ECO:0000256" key="11">
    <source>
        <dbReference type="SAM" id="MobiDB-lite"/>
    </source>
</evidence>
<feature type="region of interest" description="Disordered" evidence="11">
    <location>
        <begin position="55"/>
        <end position="74"/>
    </location>
</feature>
<dbReference type="SUPFAM" id="SSF56112">
    <property type="entry name" value="Protein kinase-like (PK-like)"/>
    <property type="match status" value="1"/>
</dbReference>
<dbReference type="InterPro" id="IPR008271">
    <property type="entry name" value="Ser/Thr_kinase_AS"/>
</dbReference>
<evidence type="ECO:0000256" key="1">
    <source>
        <dbReference type="ARBA" id="ARBA00006485"/>
    </source>
</evidence>
<feature type="compositionally biased region" description="Basic and acidic residues" evidence="11">
    <location>
        <begin position="19"/>
        <end position="32"/>
    </location>
</feature>
<feature type="domain" description="Protein kinase" evidence="12">
    <location>
        <begin position="82"/>
        <end position="383"/>
    </location>
</feature>
<name>A0A1D3CSD3_9EIME</name>
<dbReference type="Proteomes" id="UP000095192">
    <property type="component" value="Unassembled WGS sequence"/>
</dbReference>
<feature type="compositionally biased region" description="Low complexity" evidence="11">
    <location>
        <begin position="60"/>
        <end position="74"/>
    </location>
</feature>
<feature type="compositionally biased region" description="Basic and acidic residues" evidence="11">
    <location>
        <begin position="418"/>
        <end position="436"/>
    </location>
</feature>
<feature type="compositionally biased region" description="Basic and acidic residues" evidence="11">
    <location>
        <begin position="443"/>
        <end position="460"/>
    </location>
</feature>
<dbReference type="GO" id="GO:0005634">
    <property type="term" value="C:nucleus"/>
    <property type="evidence" value="ECO:0007669"/>
    <property type="project" value="UniProtKB-ARBA"/>
</dbReference>
<proteinExistence type="inferred from homology"/>
<evidence type="ECO:0000256" key="4">
    <source>
        <dbReference type="ARBA" id="ARBA00022741"/>
    </source>
</evidence>
<comment type="subunit">
    <text evidence="7">May form a complex composed of at least the catalytic subunit CRK2 and a cyclin.</text>
</comment>
<feature type="compositionally biased region" description="Gly residues" evidence="11">
    <location>
        <begin position="1"/>
        <end position="11"/>
    </location>
</feature>
<evidence type="ECO:0000256" key="8">
    <source>
        <dbReference type="ARBA" id="ARBA00039612"/>
    </source>
</evidence>
<evidence type="ECO:0000259" key="12">
    <source>
        <dbReference type="PROSITE" id="PS50011"/>
    </source>
</evidence>
<dbReference type="VEuPathDB" id="ToxoDB:cyc_08187"/>
<dbReference type="InterPro" id="IPR011009">
    <property type="entry name" value="Kinase-like_dom_sf"/>
</dbReference>
<dbReference type="PANTHER" id="PTHR24056">
    <property type="entry name" value="CELL DIVISION PROTEIN KINASE"/>
    <property type="match status" value="1"/>
</dbReference>
<dbReference type="SMART" id="SM00220">
    <property type="entry name" value="S_TKc"/>
    <property type="match status" value="1"/>
</dbReference>
<dbReference type="Pfam" id="PF00069">
    <property type="entry name" value="Pkinase"/>
    <property type="match status" value="1"/>
</dbReference>
<dbReference type="Gene3D" id="3.30.200.20">
    <property type="entry name" value="Phosphorylase Kinase, domain 1"/>
    <property type="match status" value="1"/>
</dbReference>
<dbReference type="Gene3D" id="1.10.510.10">
    <property type="entry name" value="Transferase(Phosphotransferase) domain 1"/>
    <property type="match status" value="1"/>
</dbReference>
<dbReference type="InParanoid" id="A0A1D3CSD3"/>
<organism evidence="13 14">
    <name type="scientific">Cyclospora cayetanensis</name>
    <dbReference type="NCBI Taxonomy" id="88456"/>
    <lineage>
        <taxon>Eukaryota</taxon>
        <taxon>Sar</taxon>
        <taxon>Alveolata</taxon>
        <taxon>Apicomplexa</taxon>
        <taxon>Conoidasida</taxon>
        <taxon>Coccidia</taxon>
        <taxon>Eucoccidiorida</taxon>
        <taxon>Eimeriorina</taxon>
        <taxon>Eimeriidae</taxon>
        <taxon>Cyclospora</taxon>
    </lineage>
</organism>
<dbReference type="PROSITE" id="PS50011">
    <property type="entry name" value="PROTEIN_KINASE_DOM"/>
    <property type="match status" value="1"/>
</dbReference>
<dbReference type="FunFam" id="1.10.510.10:FF:000624">
    <property type="entry name" value="Mitogen-activated protein kinase"/>
    <property type="match status" value="1"/>
</dbReference>
<keyword evidence="5" id="KW-0418">Kinase</keyword>
<protein>
    <recommendedName>
        <fullName evidence="8">Cyclin-dependent kinase 2 homolog</fullName>
    </recommendedName>
    <alternativeName>
        <fullName evidence="9">Cell division control protein 2 homolog</fullName>
    </alternativeName>
    <alternativeName>
        <fullName evidence="10">cdc2-related kinase 2</fullName>
    </alternativeName>
</protein>
<accession>A0A1D3CSD3</accession>
<keyword evidence="4" id="KW-0547">Nucleotide-binding</keyword>
<evidence type="ECO:0000256" key="6">
    <source>
        <dbReference type="ARBA" id="ARBA00022840"/>
    </source>
</evidence>
<evidence type="ECO:0000313" key="14">
    <source>
        <dbReference type="Proteomes" id="UP000095192"/>
    </source>
</evidence>
<evidence type="ECO:0000256" key="10">
    <source>
        <dbReference type="ARBA" id="ARBA00042858"/>
    </source>
</evidence>
<feature type="region of interest" description="Disordered" evidence="11">
    <location>
        <begin position="1"/>
        <end position="50"/>
    </location>
</feature>
<keyword evidence="2" id="KW-0723">Serine/threonine-protein kinase</keyword>
<dbReference type="PANTHER" id="PTHR24056:SF107">
    <property type="entry name" value="CYCLIN-DEPENDENT KINASE 11A-RELATED"/>
    <property type="match status" value="1"/>
</dbReference>
<evidence type="ECO:0000313" key="13">
    <source>
        <dbReference type="EMBL" id="OEH74106.1"/>
    </source>
</evidence>
<sequence>MPPGKKTGGGASSAAASEPQKEAEEHSARPLPEEDLFTPEVGSADELLLTPEATSEGVEAAASAGGPPAADSADGQQLMSTYKRLNKISEGTYGAVFRAMDLKTKEIVALKQVKFHAKLWSEGFPVTSLREISILLELQHPNVVNVKQVVVGSGQHHVFMVMEYIEHELKTLMDEKPEFTTAERKCLLKQLLEALAYLHANFVFHRDVKPSNLLYSNRGVLKMADFGMARKFGVPFGHKRYTKEVVTLWYRPPEILLGQSVYSDKCDVWAVGAIFGELLLRRPLFAGHGDLDTLSKIWKLCGTQSEETWPGFNELPLVKSRALARMPHCQPTWREVFPPPSKHLTMGNSGVLSDLGLDLLQKLLTPDPAQRLSAAAALQHEYFKESPKPQPTELMPSYPDTNNQARRKRRRGGSADLNEQKHQDSFRFDARVDAEKFLSALDQKVRSQRKETVKPGREGL</sequence>
<dbReference type="GO" id="GO:0080090">
    <property type="term" value="P:regulation of primary metabolic process"/>
    <property type="evidence" value="ECO:0007669"/>
    <property type="project" value="UniProtKB-ARBA"/>
</dbReference>
<dbReference type="GO" id="GO:0005524">
    <property type="term" value="F:ATP binding"/>
    <property type="evidence" value="ECO:0007669"/>
    <property type="project" value="UniProtKB-KW"/>
</dbReference>
<keyword evidence="14" id="KW-1185">Reference proteome</keyword>